<dbReference type="NCBIfam" id="TIGR00636">
    <property type="entry name" value="PduO_Nterm"/>
    <property type="match status" value="1"/>
</dbReference>
<dbReference type="PANTHER" id="PTHR12213">
    <property type="entry name" value="CORRINOID ADENOSYLTRANSFERASE"/>
    <property type="match status" value="1"/>
</dbReference>
<protein>
    <recommendedName>
        <fullName evidence="4 14">Corrinoid adenosyltransferase</fullName>
        <ecNumber evidence="3 14">2.5.1.17</ecNumber>
    </recommendedName>
    <alternativeName>
        <fullName evidence="9 14">Cob(II)alamin adenosyltransferase</fullName>
    </alternativeName>
    <alternativeName>
        <fullName evidence="11 14">Cob(II)yrinic acid a,c-diamide adenosyltransferase</fullName>
    </alternativeName>
    <alternativeName>
        <fullName evidence="10 14">Cobinamide/cobalamin adenosyltransferase</fullName>
    </alternativeName>
</protein>
<evidence type="ECO:0000256" key="6">
    <source>
        <dbReference type="ARBA" id="ARBA00022679"/>
    </source>
</evidence>
<dbReference type="InterPro" id="IPR036451">
    <property type="entry name" value="CblAdoTrfase-like_sf"/>
</dbReference>
<evidence type="ECO:0000256" key="11">
    <source>
        <dbReference type="ARBA" id="ARBA00033354"/>
    </source>
</evidence>
<evidence type="ECO:0000256" key="12">
    <source>
        <dbReference type="ARBA" id="ARBA00048555"/>
    </source>
</evidence>
<accession>A0ABZ1BQG1</accession>
<keyword evidence="18" id="KW-1185">Reference proteome</keyword>
<evidence type="ECO:0000256" key="1">
    <source>
        <dbReference type="ARBA" id="ARBA00005121"/>
    </source>
</evidence>
<evidence type="ECO:0000256" key="10">
    <source>
        <dbReference type="ARBA" id="ARBA00033334"/>
    </source>
</evidence>
<comment type="similarity">
    <text evidence="2 14">Belongs to the Cob(I)alamin adenosyltransferase family.</text>
</comment>
<dbReference type="InterPro" id="IPR016030">
    <property type="entry name" value="CblAdoTrfase-like"/>
</dbReference>
<evidence type="ECO:0000259" key="16">
    <source>
        <dbReference type="Pfam" id="PF01923"/>
    </source>
</evidence>
<feature type="region of interest" description="Disordered" evidence="15">
    <location>
        <begin position="1"/>
        <end position="24"/>
    </location>
</feature>
<dbReference type="SUPFAM" id="SSF89028">
    <property type="entry name" value="Cobalamin adenosyltransferase-like"/>
    <property type="match status" value="1"/>
</dbReference>
<keyword evidence="7 14" id="KW-0547">Nucleotide-binding</keyword>
<dbReference type="EMBL" id="CP141614">
    <property type="protein sequence ID" value="WRP14793.1"/>
    <property type="molecule type" value="Genomic_DNA"/>
</dbReference>
<evidence type="ECO:0000256" key="15">
    <source>
        <dbReference type="SAM" id="MobiDB-lite"/>
    </source>
</evidence>
<evidence type="ECO:0000256" key="9">
    <source>
        <dbReference type="ARBA" id="ARBA00031529"/>
    </source>
</evidence>
<comment type="catalytic activity">
    <reaction evidence="12 14">
        <text>2 cob(II)yrinate a,c diamide + reduced [electron-transfer flavoprotein] + 2 ATP = 2 adenosylcob(III)yrinate a,c-diamide + 2 triphosphate + oxidized [electron-transfer flavoprotein] + 3 H(+)</text>
        <dbReference type="Rhea" id="RHEA:11528"/>
        <dbReference type="Rhea" id="RHEA-COMP:10685"/>
        <dbReference type="Rhea" id="RHEA-COMP:10686"/>
        <dbReference type="ChEBI" id="CHEBI:15378"/>
        <dbReference type="ChEBI" id="CHEBI:18036"/>
        <dbReference type="ChEBI" id="CHEBI:30616"/>
        <dbReference type="ChEBI" id="CHEBI:57692"/>
        <dbReference type="ChEBI" id="CHEBI:58307"/>
        <dbReference type="ChEBI" id="CHEBI:58503"/>
        <dbReference type="ChEBI" id="CHEBI:58537"/>
        <dbReference type="EC" id="2.5.1.17"/>
    </reaction>
</comment>
<evidence type="ECO:0000256" key="13">
    <source>
        <dbReference type="ARBA" id="ARBA00048692"/>
    </source>
</evidence>
<dbReference type="Pfam" id="PF01923">
    <property type="entry name" value="Cob_adeno_trans"/>
    <property type="match status" value="1"/>
</dbReference>
<dbReference type="Proteomes" id="UP001333102">
    <property type="component" value="Chromosome"/>
</dbReference>
<reference evidence="18" key="1">
    <citation type="submission" date="2023-12" db="EMBL/GenBank/DDBJ databases">
        <title>Novel isolates from deep terrestrial aquifers shed light on the physiology and ecology of the class Limnochordia.</title>
        <authorList>
            <person name="Karnachuk O.V."/>
            <person name="Lukina A.P."/>
            <person name="Avakyan M.R."/>
            <person name="Kadnikov V."/>
            <person name="Begmatov S."/>
            <person name="Beletsky A.V."/>
            <person name="Mardanov A.V."/>
            <person name="Ravin N.V."/>
        </authorList>
    </citation>
    <scope>NUCLEOTIDE SEQUENCE [LARGE SCALE GENOMIC DNA]</scope>
    <source>
        <strain evidence="18">LN</strain>
    </source>
</reference>
<dbReference type="PANTHER" id="PTHR12213:SF0">
    <property type="entry name" value="CORRINOID ADENOSYLTRANSFERASE MMAB"/>
    <property type="match status" value="1"/>
</dbReference>
<dbReference type="EC" id="2.5.1.17" evidence="3 14"/>
<evidence type="ECO:0000256" key="5">
    <source>
        <dbReference type="ARBA" id="ARBA00022573"/>
    </source>
</evidence>
<comment type="pathway">
    <text evidence="1 14">Cofactor biosynthesis; adenosylcobalamin biosynthesis; adenosylcobalamin from cob(II)yrinate a,c-diamide: step 2/7.</text>
</comment>
<keyword evidence="5 14" id="KW-0169">Cobalamin biosynthesis</keyword>
<dbReference type="GO" id="GO:0008817">
    <property type="term" value="F:corrinoid adenosyltransferase activity"/>
    <property type="evidence" value="ECO:0007669"/>
    <property type="project" value="UniProtKB-EC"/>
</dbReference>
<proteinExistence type="inferred from homology"/>
<evidence type="ECO:0000256" key="4">
    <source>
        <dbReference type="ARBA" id="ARBA00020963"/>
    </source>
</evidence>
<evidence type="ECO:0000256" key="3">
    <source>
        <dbReference type="ARBA" id="ARBA00012454"/>
    </source>
</evidence>
<comment type="catalytic activity">
    <reaction evidence="13 14">
        <text>2 cob(II)alamin + reduced [electron-transfer flavoprotein] + 2 ATP = 2 adenosylcob(III)alamin + 2 triphosphate + oxidized [electron-transfer flavoprotein] + 3 H(+)</text>
        <dbReference type="Rhea" id="RHEA:28671"/>
        <dbReference type="Rhea" id="RHEA-COMP:10685"/>
        <dbReference type="Rhea" id="RHEA-COMP:10686"/>
        <dbReference type="ChEBI" id="CHEBI:15378"/>
        <dbReference type="ChEBI" id="CHEBI:16304"/>
        <dbReference type="ChEBI" id="CHEBI:18036"/>
        <dbReference type="ChEBI" id="CHEBI:18408"/>
        <dbReference type="ChEBI" id="CHEBI:30616"/>
        <dbReference type="ChEBI" id="CHEBI:57692"/>
        <dbReference type="ChEBI" id="CHEBI:58307"/>
        <dbReference type="EC" id="2.5.1.17"/>
    </reaction>
</comment>
<evidence type="ECO:0000256" key="14">
    <source>
        <dbReference type="RuleBase" id="RU366026"/>
    </source>
</evidence>
<evidence type="ECO:0000313" key="18">
    <source>
        <dbReference type="Proteomes" id="UP001333102"/>
    </source>
</evidence>
<sequence>MSRTGRARLYTRGGDTGETGLLGPRRVRKDHPRVDAYGAVDELNAHLGWARAECAAVPVLAGLVPVLQRIQRRLLDVGAELAVDPQQPAPPAVPMVGAADIAWLEAQIDVHDERLPALRTFVLPGGGRAGAALHTARTVARRAERRVVALSAVEPVRPEVLAFLNRLSDLLFVLARWANHVQGIGDIPWSPGSGDAAPSRPRQE</sequence>
<evidence type="ECO:0000313" key="17">
    <source>
        <dbReference type="EMBL" id="WRP14793.1"/>
    </source>
</evidence>
<feature type="domain" description="Cobalamin adenosyltransferase-like" evidence="16">
    <location>
        <begin position="9"/>
        <end position="178"/>
    </location>
</feature>
<dbReference type="RefSeq" id="WP_324669173.1">
    <property type="nucleotide sequence ID" value="NZ_CP141614.1"/>
</dbReference>
<dbReference type="InterPro" id="IPR029499">
    <property type="entry name" value="PduO-typ"/>
</dbReference>
<dbReference type="Gene3D" id="1.20.1200.10">
    <property type="entry name" value="Cobalamin adenosyltransferase-like"/>
    <property type="match status" value="1"/>
</dbReference>
<evidence type="ECO:0000256" key="2">
    <source>
        <dbReference type="ARBA" id="ARBA00007487"/>
    </source>
</evidence>
<keyword evidence="6 14" id="KW-0808">Transferase</keyword>
<evidence type="ECO:0000256" key="8">
    <source>
        <dbReference type="ARBA" id="ARBA00022840"/>
    </source>
</evidence>
<name>A0ABZ1BQG1_9FIRM</name>
<keyword evidence="8 14" id="KW-0067">ATP-binding</keyword>
<evidence type="ECO:0000256" key="7">
    <source>
        <dbReference type="ARBA" id="ARBA00022741"/>
    </source>
</evidence>
<organism evidence="17 18">
    <name type="scientific">Geochorda subterranea</name>
    <dbReference type="NCBI Taxonomy" id="3109564"/>
    <lineage>
        <taxon>Bacteria</taxon>
        <taxon>Bacillati</taxon>
        <taxon>Bacillota</taxon>
        <taxon>Limnochordia</taxon>
        <taxon>Limnochordales</taxon>
        <taxon>Geochordaceae</taxon>
        <taxon>Geochorda</taxon>
    </lineage>
</organism>
<gene>
    <name evidence="17" type="ORF">VLY81_01075</name>
</gene>